<name>A0AAN7VJL9_9COLE</name>
<dbReference type="AlphaFoldDB" id="A0AAN7VJL9"/>
<dbReference type="GO" id="GO:0001682">
    <property type="term" value="P:tRNA 5'-leader removal"/>
    <property type="evidence" value="ECO:0007669"/>
    <property type="project" value="InterPro"/>
</dbReference>
<comment type="caution">
    <text evidence="1">The sequence shown here is derived from an EMBL/GenBank/DDBJ whole genome shotgun (WGS) entry which is preliminary data.</text>
</comment>
<dbReference type="Proteomes" id="UP001329430">
    <property type="component" value="Chromosome 3"/>
</dbReference>
<proteinExistence type="predicted"/>
<reference evidence="1 2" key="1">
    <citation type="journal article" date="2024" name="Insects">
        <title>An Improved Chromosome-Level Genome Assembly of the Firefly Pyrocoelia pectoralis.</title>
        <authorList>
            <person name="Fu X."/>
            <person name="Meyer-Rochow V.B."/>
            <person name="Ballantyne L."/>
            <person name="Zhu X."/>
        </authorList>
    </citation>
    <scope>NUCLEOTIDE SEQUENCE [LARGE SCALE GENOMIC DNA]</scope>
    <source>
        <strain evidence="1">XCY_ONT2</strain>
    </source>
</reference>
<dbReference type="Pfam" id="PF08584">
    <property type="entry name" value="Ribonuc_P_40"/>
    <property type="match status" value="1"/>
</dbReference>
<organism evidence="1 2">
    <name type="scientific">Pyrocoelia pectoralis</name>
    <dbReference type="NCBI Taxonomy" id="417401"/>
    <lineage>
        <taxon>Eukaryota</taxon>
        <taxon>Metazoa</taxon>
        <taxon>Ecdysozoa</taxon>
        <taxon>Arthropoda</taxon>
        <taxon>Hexapoda</taxon>
        <taxon>Insecta</taxon>
        <taxon>Pterygota</taxon>
        <taxon>Neoptera</taxon>
        <taxon>Endopterygota</taxon>
        <taxon>Coleoptera</taxon>
        <taxon>Polyphaga</taxon>
        <taxon>Elateriformia</taxon>
        <taxon>Elateroidea</taxon>
        <taxon>Lampyridae</taxon>
        <taxon>Lampyrinae</taxon>
        <taxon>Pyrocoelia</taxon>
    </lineage>
</organism>
<dbReference type="PANTHER" id="PTHR15396:SF1">
    <property type="entry name" value="RIBONUCLEASE P PROTEIN SUBUNIT P40"/>
    <property type="match status" value="1"/>
</dbReference>
<dbReference type="PANTHER" id="PTHR15396">
    <property type="entry name" value="RIBONUCLEASE P PROTEIN SUBUNIT P40"/>
    <property type="match status" value="1"/>
</dbReference>
<dbReference type="GO" id="GO:0000171">
    <property type="term" value="F:ribonuclease MRP activity"/>
    <property type="evidence" value="ECO:0007669"/>
    <property type="project" value="TreeGrafter"/>
</dbReference>
<dbReference type="InterPro" id="IPR013893">
    <property type="entry name" value="RNase_P_Rpp40"/>
</dbReference>
<dbReference type="GO" id="GO:0004526">
    <property type="term" value="F:ribonuclease P activity"/>
    <property type="evidence" value="ECO:0007669"/>
    <property type="project" value="TreeGrafter"/>
</dbReference>
<keyword evidence="2" id="KW-1185">Reference proteome</keyword>
<sequence>MLSPEIWNFKAPDSLVKVEKGNIVNNNCFNTIQKLHHNHLVSVVLPDTLRVPQNICETLKNDCEYYKISNVGLDELVNINFINAFVRKGIFISLSINERIDCDDCMCITPNGFLLLSLTKETYESLGLEGTPSHYYNTKQRYVVSINLLSNHFKPGKKNYDRTKDRLLTLKKMTLLINWEPPHLDICPSSVAKYFDDLKFDVQVCLPDFQMRTNYTIKVPNFTMDNIHEFVEWLGMFSLESDLGGGGESYLSTYETPQPYQEYGQVKFLQWRGFFSSQQINKLLEVLISHLKDEEKPWISLYVQGFSDVVVGWDLQEHHYYTNGDNGYVIVLNSEDYMVYQHMCSKKSYK</sequence>
<protein>
    <submittedName>
        <fullName evidence="1">Uncharacterized protein</fullName>
    </submittedName>
</protein>
<dbReference type="GO" id="GO:0030681">
    <property type="term" value="C:multimeric ribonuclease P complex"/>
    <property type="evidence" value="ECO:0007669"/>
    <property type="project" value="TreeGrafter"/>
</dbReference>
<dbReference type="EMBL" id="JAVRBK010000003">
    <property type="protein sequence ID" value="KAK5646843.1"/>
    <property type="molecule type" value="Genomic_DNA"/>
</dbReference>
<dbReference type="GO" id="GO:0000172">
    <property type="term" value="C:ribonuclease MRP complex"/>
    <property type="evidence" value="ECO:0007669"/>
    <property type="project" value="TreeGrafter"/>
</dbReference>
<evidence type="ECO:0000313" key="2">
    <source>
        <dbReference type="Proteomes" id="UP001329430"/>
    </source>
</evidence>
<dbReference type="GO" id="GO:0000447">
    <property type="term" value="P:endonucleolytic cleavage in ITS1 to separate SSU-rRNA from 5.8S rRNA and LSU-rRNA from tricistronic rRNA transcript (SSU-rRNA, 5.8S rRNA, LSU-rRNA)"/>
    <property type="evidence" value="ECO:0007669"/>
    <property type="project" value="TreeGrafter"/>
</dbReference>
<evidence type="ECO:0000313" key="1">
    <source>
        <dbReference type="EMBL" id="KAK5646843.1"/>
    </source>
</evidence>
<gene>
    <name evidence="1" type="ORF">RI129_005307</name>
</gene>
<accession>A0AAN7VJL9</accession>